<dbReference type="InterPro" id="IPR051611">
    <property type="entry name" value="ECF_transporter_component"/>
</dbReference>
<keyword evidence="8" id="KW-1185">Reference proteome</keyword>
<dbReference type="CDD" id="cd16914">
    <property type="entry name" value="EcfT"/>
    <property type="match status" value="1"/>
</dbReference>
<keyword evidence="5 6" id="KW-0472">Membrane</keyword>
<dbReference type="Proteomes" id="UP000006695">
    <property type="component" value="Chromosome"/>
</dbReference>
<dbReference type="OrthoDB" id="4533at2"/>
<proteinExistence type="predicted"/>
<name>A5G567_GEOUR</name>
<dbReference type="InterPro" id="IPR003339">
    <property type="entry name" value="ABC/ECF_trnsptr_transmembrane"/>
</dbReference>
<dbReference type="KEGG" id="gur:Gura_2761"/>
<dbReference type="PANTHER" id="PTHR34857">
    <property type="entry name" value="SLL0384 PROTEIN"/>
    <property type="match status" value="1"/>
</dbReference>
<reference evidence="7 8" key="1">
    <citation type="submission" date="2007-05" db="EMBL/GenBank/DDBJ databases">
        <title>Complete sequence of Geobacter uraniireducens Rf4.</title>
        <authorList>
            <consortium name="US DOE Joint Genome Institute"/>
            <person name="Copeland A."/>
            <person name="Lucas S."/>
            <person name="Lapidus A."/>
            <person name="Barry K."/>
            <person name="Detter J.C."/>
            <person name="Glavina del Rio T."/>
            <person name="Hammon N."/>
            <person name="Israni S."/>
            <person name="Dalin E."/>
            <person name="Tice H."/>
            <person name="Pitluck S."/>
            <person name="Chertkov O."/>
            <person name="Brettin T."/>
            <person name="Bruce D."/>
            <person name="Han C."/>
            <person name="Schmutz J."/>
            <person name="Larimer F."/>
            <person name="Land M."/>
            <person name="Hauser L."/>
            <person name="Kyrpides N."/>
            <person name="Mikhailova N."/>
            <person name="Shelobolina E."/>
            <person name="Aklujkar M."/>
            <person name="Lovley D."/>
            <person name="Richardson P."/>
        </authorList>
    </citation>
    <scope>NUCLEOTIDE SEQUENCE [LARGE SCALE GENOMIC DNA]</scope>
    <source>
        <strain evidence="7 8">Rf4</strain>
    </source>
</reference>
<feature type="transmembrane region" description="Helical" evidence="6">
    <location>
        <begin position="112"/>
        <end position="137"/>
    </location>
</feature>
<accession>A5G567</accession>
<dbReference type="HOGENOM" id="CLU_056469_1_2_7"/>
<dbReference type="Pfam" id="PF02361">
    <property type="entry name" value="CbiQ"/>
    <property type="match status" value="1"/>
</dbReference>
<evidence type="ECO:0000313" key="8">
    <source>
        <dbReference type="Proteomes" id="UP000006695"/>
    </source>
</evidence>
<keyword evidence="4 6" id="KW-1133">Transmembrane helix</keyword>
<organism evidence="7 8">
    <name type="scientific">Geotalea uraniireducens (strain Rf4)</name>
    <name type="common">Geobacter uraniireducens</name>
    <dbReference type="NCBI Taxonomy" id="351605"/>
    <lineage>
        <taxon>Bacteria</taxon>
        <taxon>Pseudomonadati</taxon>
        <taxon>Thermodesulfobacteriota</taxon>
        <taxon>Desulfuromonadia</taxon>
        <taxon>Geobacterales</taxon>
        <taxon>Geobacteraceae</taxon>
        <taxon>Geotalea</taxon>
    </lineage>
</organism>
<protein>
    <submittedName>
        <fullName evidence="7">Cobalt ABC transporter, inner membrane subunit CbiQ</fullName>
    </submittedName>
</protein>
<keyword evidence="2" id="KW-1003">Cell membrane</keyword>
<dbReference type="GO" id="GO:0006824">
    <property type="term" value="P:cobalt ion transport"/>
    <property type="evidence" value="ECO:0007669"/>
    <property type="project" value="InterPro"/>
</dbReference>
<dbReference type="STRING" id="351605.Gura_2761"/>
<evidence type="ECO:0000256" key="1">
    <source>
        <dbReference type="ARBA" id="ARBA00004651"/>
    </source>
</evidence>
<evidence type="ECO:0000313" key="7">
    <source>
        <dbReference type="EMBL" id="ABQ26935.1"/>
    </source>
</evidence>
<evidence type="ECO:0000256" key="4">
    <source>
        <dbReference type="ARBA" id="ARBA00022989"/>
    </source>
</evidence>
<dbReference type="GO" id="GO:0043190">
    <property type="term" value="C:ATP-binding cassette (ABC) transporter complex"/>
    <property type="evidence" value="ECO:0007669"/>
    <property type="project" value="InterPro"/>
</dbReference>
<keyword evidence="3 6" id="KW-0812">Transmembrane</keyword>
<dbReference type="AlphaFoldDB" id="A5G567"/>
<feature type="transmembrane region" description="Helical" evidence="6">
    <location>
        <begin position="149"/>
        <end position="170"/>
    </location>
</feature>
<feature type="transmembrane region" description="Helical" evidence="6">
    <location>
        <begin position="79"/>
        <end position="96"/>
    </location>
</feature>
<feature type="transmembrane region" description="Helical" evidence="6">
    <location>
        <begin position="53"/>
        <end position="72"/>
    </location>
</feature>
<comment type="subcellular location">
    <subcellularLocation>
        <location evidence="1">Cell membrane</location>
        <topology evidence="1">Multi-pass membrane protein</topology>
    </subcellularLocation>
</comment>
<dbReference type="PANTHER" id="PTHR34857:SF2">
    <property type="entry name" value="SLL0384 PROTEIN"/>
    <property type="match status" value="1"/>
</dbReference>
<sequence length="270" mass="29725">MLSIDGVLLDFKRLDSLATGDSAIHRLDPRAKVLVTFVFIVTVVSFGKYELTAMVPFFIFPAVIIGLGNLPAGYIARKIALLCPFALVVAIFNPVFDREVLVQLGPLGITGGWISCASIVVRAALTVGAAIILLAVTGFPAICRALERLGMPAAFAVQLLFLYRYIFVLTEEGGRASRARALRSFGNKGLGMKTYGSLLGHLLLRTWLRAERIHMAMLARGFTGEFHTRHEFRFGRREHLFLLCWSTLFITLRLQNASQLLGSLVTGISR</sequence>
<gene>
    <name evidence="7" type="ordered locus">Gura_2761</name>
</gene>
<dbReference type="EMBL" id="CP000698">
    <property type="protein sequence ID" value="ABQ26935.1"/>
    <property type="molecule type" value="Genomic_DNA"/>
</dbReference>
<evidence type="ECO:0000256" key="6">
    <source>
        <dbReference type="SAM" id="Phobius"/>
    </source>
</evidence>
<evidence type="ECO:0000256" key="5">
    <source>
        <dbReference type="ARBA" id="ARBA00023136"/>
    </source>
</evidence>
<evidence type="ECO:0000256" key="3">
    <source>
        <dbReference type="ARBA" id="ARBA00022692"/>
    </source>
</evidence>
<dbReference type="NCBIfam" id="TIGR02454">
    <property type="entry name" value="ECF_T_CbiQ"/>
    <property type="match status" value="1"/>
</dbReference>
<dbReference type="RefSeq" id="WP_011939611.1">
    <property type="nucleotide sequence ID" value="NC_009483.1"/>
</dbReference>
<dbReference type="InterPro" id="IPR012809">
    <property type="entry name" value="ECF_CbiQ"/>
</dbReference>
<evidence type="ECO:0000256" key="2">
    <source>
        <dbReference type="ARBA" id="ARBA00022475"/>
    </source>
</evidence>